<keyword evidence="1" id="KW-1133">Transmembrane helix</keyword>
<evidence type="ECO:0000313" key="2">
    <source>
        <dbReference type="EMBL" id="KGE86853.1"/>
    </source>
</evidence>
<proteinExistence type="predicted"/>
<feature type="transmembrane region" description="Helical" evidence="1">
    <location>
        <begin position="20"/>
        <end position="38"/>
    </location>
</feature>
<comment type="caution">
    <text evidence="2">The sequence shown here is derived from an EMBL/GenBank/DDBJ whole genome shotgun (WGS) entry which is preliminary data.</text>
</comment>
<evidence type="ECO:0000313" key="3">
    <source>
        <dbReference type="Proteomes" id="UP000029736"/>
    </source>
</evidence>
<gene>
    <name evidence="2" type="ORF">IX84_17450</name>
</gene>
<dbReference type="Proteomes" id="UP000029736">
    <property type="component" value="Unassembled WGS sequence"/>
</dbReference>
<name>A0A098S504_9BACT</name>
<dbReference type="AlphaFoldDB" id="A0A098S504"/>
<sequence>MYIPLQSLRCMKSDSMSLKGILLSAVAGIFYFSVFVLVKLGTERFGRQAQTRRMSLCRHEVIFGPKPLLRRYSGFLTDFQQTVENSFPLSSL</sequence>
<evidence type="ECO:0000256" key="1">
    <source>
        <dbReference type="SAM" id="Phobius"/>
    </source>
</evidence>
<keyword evidence="1" id="KW-0812">Transmembrane</keyword>
<dbReference type="EMBL" id="JPOS01000039">
    <property type="protein sequence ID" value="KGE86853.1"/>
    <property type="molecule type" value="Genomic_DNA"/>
</dbReference>
<reference evidence="2 3" key="1">
    <citation type="journal article" date="2014" name="Int. J. Syst. Evol. Microbiol.">
        <title>Phaeodactylibacter xiamenensis gen. nov., sp. nov., a member of the family Saprospiraceae isolated from the marine alga Phaeodactylum tricornutum.</title>
        <authorList>
            <person name="Chen Z.Jr."/>
            <person name="Lei X."/>
            <person name="Lai Q."/>
            <person name="Li Y."/>
            <person name="Zhang B."/>
            <person name="Zhang J."/>
            <person name="Zhang H."/>
            <person name="Yang L."/>
            <person name="Zheng W."/>
            <person name="Tian Y."/>
            <person name="Yu Z."/>
            <person name="Xu H.Jr."/>
            <person name="Zheng T."/>
        </authorList>
    </citation>
    <scope>NUCLEOTIDE SEQUENCE [LARGE SCALE GENOMIC DNA]</scope>
    <source>
        <strain evidence="2 3">KD52</strain>
    </source>
</reference>
<accession>A0A098S504</accession>
<protein>
    <submittedName>
        <fullName evidence="2">Uncharacterized protein</fullName>
    </submittedName>
</protein>
<organism evidence="2 3">
    <name type="scientific">Phaeodactylibacter xiamenensis</name>
    <dbReference type="NCBI Taxonomy" id="1524460"/>
    <lineage>
        <taxon>Bacteria</taxon>
        <taxon>Pseudomonadati</taxon>
        <taxon>Bacteroidota</taxon>
        <taxon>Saprospiria</taxon>
        <taxon>Saprospirales</taxon>
        <taxon>Haliscomenobacteraceae</taxon>
        <taxon>Phaeodactylibacter</taxon>
    </lineage>
</organism>
<keyword evidence="3" id="KW-1185">Reference proteome</keyword>
<keyword evidence="1" id="KW-0472">Membrane</keyword>